<protein>
    <submittedName>
        <fullName evidence="2">Uncharacterized protein</fullName>
    </submittedName>
</protein>
<dbReference type="RefSeq" id="WP_059071040.1">
    <property type="nucleotide sequence ID" value="NZ_LNAL01000007.1"/>
</dbReference>
<keyword evidence="1" id="KW-1133">Transmembrane helix</keyword>
<keyword evidence="1" id="KW-0812">Transmembrane</keyword>
<comment type="caution">
    <text evidence="2">The sequence shown here is derived from an EMBL/GenBank/DDBJ whole genome shotgun (WGS) entry which is preliminary data.</text>
</comment>
<evidence type="ECO:0000256" key="1">
    <source>
        <dbReference type="SAM" id="Phobius"/>
    </source>
</evidence>
<feature type="transmembrane region" description="Helical" evidence="1">
    <location>
        <begin position="12"/>
        <end position="29"/>
    </location>
</feature>
<proteinExistence type="predicted"/>
<organism evidence="2 3">
    <name type="scientific">Solirubrum puertoriconensis</name>
    <dbReference type="NCBI Taxonomy" id="1751427"/>
    <lineage>
        <taxon>Bacteria</taxon>
        <taxon>Pseudomonadati</taxon>
        <taxon>Bacteroidota</taxon>
        <taxon>Cytophagia</taxon>
        <taxon>Cytophagales</taxon>
    </lineage>
</organism>
<dbReference type="EMBL" id="LNAL01000007">
    <property type="protein sequence ID" value="KUG07415.1"/>
    <property type="molecule type" value="Genomic_DNA"/>
</dbReference>
<evidence type="ECO:0000313" key="2">
    <source>
        <dbReference type="EMBL" id="KUG07415.1"/>
    </source>
</evidence>
<evidence type="ECO:0000313" key="3">
    <source>
        <dbReference type="Proteomes" id="UP000054223"/>
    </source>
</evidence>
<sequence>MFATFKQFTNWLTVGVIGILISLLTYFGNRIIDGQDKMNETLTTILVQQQDLNRRITVLETAKTENEQRWKDQEERVRVFYQTYDLKRKQ</sequence>
<gene>
    <name evidence="2" type="ORF">ASU33_13765</name>
</gene>
<keyword evidence="3" id="KW-1185">Reference proteome</keyword>
<dbReference type="AlphaFoldDB" id="A0A9X0HK69"/>
<dbReference type="Proteomes" id="UP000054223">
    <property type="component" value="Unassembled WGS sequence"/>
</dbReference>
<reference evidence="2 3" key="1">
    <citation type="submission" date="2015-11" db="EMBL/GenBank/DDBJ databases">
        <title>Solirubrum puertoriconensis gen. nov. an environmental bacteria isolated in Puerto Rico.</title>
        <authorList>
            <person name="Cuebas-Irizarry M.F."/>
            <person name="Montalvo-Rodriguez R."/>
        </authorList>
    </citation>
    <scope>NUCLEOTIDE SEQUENCE [LARGE SCALE GENOMIC DNA]</scope>
    <source>
        <strain evidence="2 3">MC1A</strain>
    </source>
</reference>
<keyword evidence="1" id="KW-0472">Membrane</keyword>
<accession>A0A9X0HK69</accession>
<name>A0A9X0HK69_SOLP1</name>